<dbReference type="GO" id="GO:0008061">
    <property type="term" value="F:chitin binding"/>
    <property type="evidence" value="ECO:0007669"/>
    <property type="project" value="InterPro"/>
</dbReference>
<dbReference type="SUPFAM" id="SSF57625">
    <property type="entry name" value="Invertebrate chitin-binding proteins"/>
    <property type="match status" value="1"/>
</dbReference>
<organism evidence="2 3">
    <name type="scientific">Klebsormidium nitens</name>
    <name type="common">Green alga</name>
    <name type="synonym">Ulothrix nitens</name>
    <dbReference type="NCBI Taxonomy" id="105231"/>
    <lineage>
        <taxon>Eukaryota</taxon>
        <taxon>Viridiplantae</taxon>
        <taxon>Streptophyta</taxon>
        <taxon>Klebsormidiophyceae</taxon>
        <taxon>Klebsormidiales</taxon>
        <taxon>Klebsormidiaceae</taxon>
        <taxon>Klebsormidium</taxon>
    </lineage>
</organism>
<dbReference type="Gene3D" id="2.170.140.10">
    <property type="entry name" value="Chitin binding domain"/>
    <property type="match status" value="1"/>
</dbReference>
<dbReference type="Proteomes" id="UP000054558">
    <property type="component" value="Unassembled WGS sequence"/>
</dbReference>
<dbReference type="EMBL" id="DF237261">
    <property type="protein sequence ID" value="GAQ86812.1"/>
    <property type="molecule type" value="Genomic_DNA"/>
</dbReference>
<dbReference type="GO" id="GO:0005576">
    <property type="term" value="C:extracellular region"/>
    <property type="evidence" value="ECO:0007669"/>
    <property type="project" value="InterPro"/>
</dbReference>
<feature type="domain" description="Chitin-binding type-2" evidence="1">
    <location>
        <begin position="2"/>
        <end position="49"/>
    </location>
</feature>
<evidence type="ECO:0000313" key="2">
    <source>
        <dbReference type="EMBL" id="GAQ86812.1"/>
    </source>
</evidence>
<name>A0A1Y1IA28_KLENI</name>
<keyword evidence="3" id="KW-1185">Reference proteome</keyword>
<dbReference type="Pfam" id="PF01607">
    <property type="entry name" value="CBM_14"/>
    <property type="match status" value="1"/>
</dbReference>
<proteinExistence type="predicted"/>
<dbReference type="InterPro" id="IPR002557">
    <property type="entry name" value="Chitin-bd_dom"/>
</dbReference>
<dbReference type="InterPro" id="IPR036508">
    <property type="entry name" value="Chitin-bd_dom_sf"/>
</dbReference>
<dbReference type="AlphaFoldDB" id="A0A1Y1IA28"/>
<accession>A0A1Y1IA28</accession>
<evidence type="ECO:0000259" key="1">
    <source>
        <dbReference type="Pfam" id="PF01607"/>
    </source>
</evidence>
<reference evidence="2 3" key="1">
    <citation type="journal article" date="2014" name="Nat. Commun.">
        <title>Klebsormidium flaccidum genome reveals primary factors for plant terrestrial adaptation.</title>
        <authorList>
            <person name="Hori K."/>
            <person name="Maruyama F."/>
            <person name="Fujisawa T."/>
            <person name="Togashi T."/>
            <person name="Yamamoto N."/>
            <person name="Seo M."/>
            <person name="Sato S."/>
            <person name="Yamada T."/>
            <person name="Mori H."/>
            <person name="Tajima N."/>
            <person name="Moriyama T."/>
            <person name="Ikeuchi M."/>
            <person name="Watanabe M."/>
            <person name="Wada H."/>
            <person name="Kobayashi K."/>
            <person name="Saito M."/>
            <person name="Masuda T."/>
            <person name="Sasaki-Sekimoto Y."/>
            <person name="Mashiguchi K."/>
            <person name="Awai K."/>
            <person name="Shimojima M."/>
            <person name="Masuda S."/>
            <person name="Iwai M."/>
            <person name="Nobusawa T."/>
            <person name="Narise T."/>
            <person name="Kondo S."/>
            <person name="Saito H."/>
            <person name="Sato R."/>
            <person name="Murakawa M."/>
            <person name="Ihara Y."/>
            <person name="Oshima-Yamada Y."/>
            <person name="Ohtaka K."/>
            <person name="Satoh M."/>
            <person name="Sonobe K."/>
            <person name="Ishii M."/>
            <person name="Ohtani R."/>
            <person name="Kanamori-Sato M."/>
            <person name="Honoki R."/>
            <person name="Miyazaki D."/>
            <person name="Mochizuki H."/>
            <person name="Umetsu J."/>
            <person name="Higashi K."/>
            <person name="Shibata D."/>
            <person name="Kamiya Y."/>
            <person name="Sato N."/>
            <person name="Nakamura Y."/>
            <person name="Tabata S."/>
            <person name="Ida S."/>
            <person name="Kurokawa K."/>
            <person name="Ohta H."/>
        </authorList>
    </citation>
    <scope>NUCLEOTIDE SEQUENCE [LARGE SCALE GENOMIC DNA]</scope>
    <source>
        <strain evidence="2 3">NIES-2285</strain>
    </source>
</reference>
<protein>
    <recommendedName>
        <fullName evidence="1">Chitin-binding type-2 domain-containing protein</fullName>
    </recommendedName>
</protein>
<gene>
    <name evidence="2" type="ORF">KFL_003120180</name>
</gene>
<evidence type="ECO:0000313" key="3">
    <source>
        <dbReference type="Proteomes" id="UP000054558"/>
    </source>
</evidence>
<sequence length="66" mass="7327">MGIYPDLSDPTCRKFYRCQPIGPFGKSIKIDMVCPPGTVFHPVMYCVPPKLLPPGARCSLKLDAQM</sequence>